<evidence type="ECO:0000256" key="8">
    <source>
        <dbReference type="SAM" id="SignalP"/>
    </source>
</evidence>
<gene>
    <name evidence="9" type="ORF">HAKA00212_LOCUS8655</name>
</gene>
<dbReference type="NCBIfam" id="TIGR00080">
    <property type="entry name" value="pimt"/>
    <property type="match status" value="1"/>
</dbReference>
<keyword evidence="8" id="KW-0732">Signal</keyword>
<comment type="subcellular location">
    <subcellularLocation>
        <location evidence="1">Cytoplasm</location>
    </subcellularLocation>
</comment>
<keyword evidence="4" id="KW-0963">Cytoplasm</keyword>
<dbReference type="InterPro" id="IPR000682">
    <property type="entry name" value="PCMT"/>
</dbReference>
<dbReference type="GO" id="GO:0032259">
    <property type="term" value="P:methylation"/>
    <property type="evidence" value="ECO:0007669"/>
    <property type="project" value="UniProtKB-KW"/>
</dbReference>
<reference evidence="9" key="1">
    <citation type="submission" date="2021-01" db="EMBL/GenBank/DDBJ databases">
        <authorList>
            <person name="Corre E."/>
            <person name="Pelletier E."/>
            <person name="Niang G."/>
            <person name="Scheremetjew M."/>
            <person name="Finn R."/>
            <person name="Kale V."/>
            <person name="Holt S."/>
            <person name="Cochrane G."/>
            <person name="Meng A."/>
            <person name="Brown T."/>
            <person name="Cohen L."/>
        </authorList>
    </citation>
    <scope>NUCLEOTIDE SEQUENCE</scope>
    <source>
        <strain evidence="9">CCMP3107</strain>
    </source>
</reference>
<dbReference type="AlphaFoldDB" id="A0A6V1PK20"/>
<proteinExistence type="inferred from homology"/>
<dbReference type="CDD" id="cd02440">
    <property type="entry name" value="AdoMet_MTases"/>
    <property type="match status" value="1"/>
</dbReference>
<evidence type="ECO:0000256" key="5">
    <source>
        <dbReference type="ARBA" id="ARBA00022603"/>
    </source>
</evidence>
<dbReference type="Gene3D" id="3.40.50.150">
    <property type="entry name" value="Vaccinia Virus protein VP39"/>
    <property type="match status" value="1"/>
</dbReference>
<keyword evidence="6" id="KW-0808">Transferase</keyword>
<sequence>MKVISSKLTGLATLLGVLRARAFLNISQSCIQKGQVLNGQRQLASVRNMGSNSSHGLFSKIRALVAPAAGGGGGAWRCSGASNEALVHNLRRGGLIKSDVVEAAMLKVDRGNYAPSNADAYDDRPLPIGFGATISAPHMHATALELLSEQITRPNSRVLDVGCGSGYLTAVIARMQEATGGGKTVGIDYLPGLVALAEANARKADGDLLARGAAALVLGDGWRGHAAGAPYDAIHVGAAAARMPEELIRQLRPGGGRMVCPVGPRDGAQVFYQIDRTADGGYTTKSLMGVRYVPLVEDAM</sequence>
<name>A0A6V1PK20_HETAK</name>
<comment type="similarity">
    <text evidence="2">Belongs to the methyltransferase superfamily. L-isoaspartyl/D-aspartyl protein methyltransferase family.</text>
</comment>
<evidence type="ECO:0000256" key="7">
    <source>
        <dbReference type="ARBA" id="ARBA00022691"/>
    </source>
</evidence>
<keyword evidence="7" id="KW-0949">S-adenosyl-L-methionine</keyword>
<dbReference type="InterPro" id="IPR029063">
    <property type="entry name" value="SAM-dependent_MTases_sf"/>
</dbReference>
<dbReference type="PANTHER" id="PTHR11579">
    <property type="entry name" value="PROTEIN-L-ISOASPARTATE O-METHYLTRANSFERASE"/>
    <property type="match status" value="1"/>
</dbReference>
<accession>A0A6V1PK20</accession>
<dbReference type="PANTHER" id="PTHR11579:SF0">
    <property type="entry name" value="PROTEIN-L-ISOASPARTATE(D-ASPARTATE) O-METHYLTRANSFERASE"/>
    <property type="match status" value="1"/>
</dbReference>
<evidence type="ECO:0000256" key="4">
    <source>
        <dbReference type="ARBA" id="ARBA00022490"/>
    </source>
</evidence>
<dbReference type="EC" id="2.1.1.77" evidence="3"/>
<organism evidence="9">
    <name type="scientific">Heterosigma akashiwo</name>
    <name type="common">Chromophytic alga</name>
    <name type="synonym">Heterosigma carterae</name>
    <dbReference type="NCBI Taxonomy" id="2829"/>
    <lineage>
        <taxon>Eukaryota</taxon>
        <taxon>Sar</taxon>
        <taxon>Stramenopiles</taxon>
        <taxon>Ochrophyta</taxon>
        <taxon>Raphidophyceae</taxon>
        <taxon>Chattonellales</taxon>
        <taxon>Chattonellaceae</taxon>
        <taxon>Heterosigma</taxon>
    </lineage>
</organism>
<evidence type="ECO:0000256" key="1">
    <source>
        <dbReference type="ARBA" id="ARBA00004496"/>
    </source>
</evidence>
<feature type="chain" id="PRO_5030160769" description="protein-L-isoaspartate(D-aspartate) O-methyltransferase" evidence="8">
    <location>
        <begin position="23"/>
        <end position="300"/>
    </location>
</feature>
<evidence type="ECO:0000256" key="6">
    <source>
        <dbReference type="ARBA" id="ARBA00022679"/>
    </source>
</evidence>
<evidence type="ECO:0000256" key="3">
    <source>
        <dbReference type="ARBA" id="ARBA00011890"/>
    </source>
</evidence>
<keyword evidence="5" id="KW-0489">Methyltransferase</keyword>
<dbReference type="Pfam" id="PF01135">
    <property type="entry name" value="PCMT"/>
    <property type="match status" value="1"/>
</dbReference>
<dbReference type="EMBL" id="HBIU01018544">
    <property type="protein sequence ID" value="CAE0629964.1"/>
    <property type="molecule type" value="Transcribed_RNA"/>
</dbReference>
<evidence type="ECO:0000256" key="2">
    <source>
        <dbReference type="ARBA" id="ARBA00005369"/>
    </source>
</evidence>
<evidence type="ECO:0000313" key="9">
    <source>
        <dbReference type="EMBL" id="CAE0629964.1"/>
    </source>
</evidence>
<dbReference type="GO" id="GO:0005737">
    <property type="term" value="C:cytoplasm"/>
    <property type="evidence" value="ECO:0007669"/>
    <property type="project" value="UniProtKB-SubCell"/>
</dbReference>
<dbReference type="SUPFAM" id="SSF53335">
    <property type="entry name" value="S-adenosyl-L-methionine-dependent methyltransferases"/>
    <property type="match status" value="1"/>
</dbReference>
<dbReference type="GO" id="GO:0004719">
    <property type="term" value="F:protein-L-isoaspartate (D-aspartate) O-methyltransferase activity"/>
    <property type="evidence" value="ECO:0007669"/>
    <property type="project" value="UniProtKB-EC"/>
</dbReference>
<feature type="signal peptide" evidence="8">
    <location>
        <begin position="1"/>
        <end position="22"/>
    </location>
</feature>
<protein>
    <recommendedName>
        <fullName evidence="3">protein-L-isoaspartate(D-aspartate) O-methyltransferase</fullName>
        <ecNumber evidence="3">2.1.1.77</ecNumber>
    </recommendedName>
</protein>